<gene>
    <name evidence="1" type="ORF">SAMN03080615_02759</name>
</gene>
<dbReference type="RefSeq" id="WP_091359319.1">
    <property type="nucleotide sequence ID" value="NZ_AP025284.1"/>
</dbReference>
<dbReference type="AlphaFoldDB" id="A0A1H9IYL4"/>
<sequence>MKRAIPILLALVIAGCTTNSAIFELYSEKPIAVNCAHRAIENTEGISKAWLENHAIRFKGYGFSGELYHGGKGEPFTTYGLEIQSNPIIGEGVKTIADKITESINGKCTN</sequence>
<evidence type="ECO:0000313" key="1">
    <source>
        <dbReference type="EMBL" id="SEQ79609.1"/>
    </source>
</evidence>
<proteinExistence type="predicted"/>
<dbReference type="Proteomes" id="UP000198749">
    <property type="component" value="Unassembled WGS sequence"/>
</dbReference>
<name>A0A1H9IYL4_9GAMM</name>
<keyword evidence="2" id="KW-1185">Reference proteome</keyword>
<evidence type="ECO:0000313" key="2">
    <source>
        <dbReference type="Proteomes" id="UP000198749"/>
    </source>
</evidence>
<protein>
    <recommendedName>
        <fullName evidence="3">Lipoprotein</fullName>
    </recommendedName>
</protein>
<organism evidence="1 2">
    <name type="scientific">Amphritea atlantica</name>
    <dbReference type="NCBI Taxonomy" id="355243"/>
    <lineage>
        <taxon>Bacteria</taxon>
        <taxon>Pseudomonadati</taxon>
        <taxon>Pseudomonadota</taxon>
        <taxon>Gammaproteobacteria</taxon>
        <taxon>Oceanospirillales</taxon>
        <taxon>Oceanospirillaceae</taxon>
        <taxon>Amphritea</taxon>
    </lineage>
</organism>
<dbReference type="PROSITE" id="PS51257">
    <property type="entry name" value="PROKAR_LIPOPROTEIN"/>
    <property type="match status" value="1"/>
</dbReference>
<evidence type="ECO:0008006" key="3">
    <source>
        <dbReference type="Google" id="ProtNLM"/>
    </source>
</evidence>
<accession>A0A1H9IYL4</accession>
<reference evidence="2" key="1">
    <citation type="submission" date="2016-10" db="EMBL/GenBank/DDBJ databases">
        <authorList>
            <person name="Varghese N."/>
            <person name="Submissions S."/>
        </authorList>
    </citation>
    <scope>NUCLEOTIDE SEQUENCE [LARGE SCALE GENOMIC DNA]</scope>
    <source>
        <strain evidence="2">DSM 18887</strain>
    </source>
</reference>
<dbReference type="EMBL" id="FOGB01000008">
    <property type="protein sequence ID" value="SEQ79609.1"/>
    <property type="molecule type" value="Genomic_DNA"/>
</dbReference>